<feature type="compositionally biased region" description="Basic and acidic residues" evidence="1">
    <location>
        <begin position="183"/>
        <end position="199"/>
    </location>
</feature>
<feature type="compositionally biased region" description="Basic residues" evidence="1">
    <location>
        <begin position="228"/>
        <end position="239"/>
    </location>
</feature>
<gene>
    <name evidence="2" type="ORF">AVDCRST_MAG85-3993</name>
</gene>
<feature type="compositionally biased region" description="Basic and acidic residues" evidence="1">
    <location>
        <begin position="607"/>
        <end position="640"/>
    </location>
</feature>
<feature type="non-terminal residue" evidence="2">
    <location>
        <position position="1"/>
    </location>
</feature>
<dbReference type="EMBL" id="CADCVT010000452">
    <property type="protein sequence ID" value="CAA9534751.1"/>
    <property type="molecule type" value="Genomic_DNA"/>
</dbReference>
<feature type="compositionally biased region" description="Low complexity" evidence="1">
    <location>
        <begin position="652"/>
        <end position="680"/>
    </location>
</feature>
<feature type="compositionally biased region" description="Basic and acidic residues" evidence="1">
    <location>
        <begin position="454"/>
        <end position="467"/>
    </location>
</feature>
<organism evidence="2">
    <name type="scientific">uncultured Solirubrobacteraceae bacterium</name>
    <dbReference type="NCBI Taxonomy" id="1162706"/>
    <lineage>
        <taxon>Bacteria</taxon>
        <taxon>Bacillati</taxon>
        <taxon>Actinomycetota</taxon>
        <taxon>Thermoleophilia</taxon>
        <taxon>Solirubrobacterales</taxon>
        <taxon>Solirubrobacteraceae</taxon>
        <taxon>environmental samples</taxon>
    </lineage>
</organism>
<feature type="compositionally biased region" description="Basic and acidic residues" evidence="1">
    <location>
        <begin position="123"/>
        <end position="139"/>
    </location>
</feature>
<sequence length="738" mass="79782">EAGRHRHLGCSGAQPQGRLPDPSARLARRAHRAFGLGQVVAGVRHDLRGGPAPLRRVAVRLRPAVPRADGQAGRGLDRGPVAGDLDRSEDHVAQPAVDGRHRHGDLRLPAPAVGAGGHPALPDVRRAHPGPDDRADHRPGHGVRGRRSLHGPRAGRARPQGRVRQAARGAAAGGLHARQGRRRAADARGEDRARQEVQARHLRRGRPARDAVRGAQAPGRLGGDRGRAGRGHRRGRGHWRRFAGRPDVLRALRVPVLRHLDARARAADLLVQLAARRVRPVHGPGLDDGDRPRARRARRLDVDRRGRARAVGGVVLVVLRAGHRGDLGQVPRRHRAPVGGPRRRRPGALPLRHQRRPHPGHVPQPVRPPALVRDAVRGDRQQPRAPLQGDGVRAPAREDRGVHVDGAVPGVQGRAAAARVAGGQDRRPRHPRVHRVLGAQLSQVARRGRAHRHAAADRAAHPARDRGAASFPRRRRDRVPVDGPRGGDAVRRRGAAHPPGDADRVGSRRCAVRPRRAVDRPAPARQLQADRHARAAARPRQLGARRRARRADDAGGRLPRRPRARRGRARRRGRRRGHAGAGHEGQEVGDGAVPVGPPVDPGARAPADPERLRRDHRRDPAQPQEGRRQDPARRPDDGHGRVGVGQVDARQRGAVQGGRQQAAPGAPSAGRAQARQGPRAARQDHPGRPGPDRAHPALEPGDLHGPVRHDPRPVLEDAGIARARLQAGALLVQRQGRA</sequence>
<feature type="non-terminal residue" evidence="2">
    <location>
        <position position="738"/>
    </location>
</feature>
<dbReference type="AlphaFoldDB" id="A0A6J4TXA6"/>
<protein>
    <submittedName>
        <fullName evidence="2">Excinuclease ABC subunit A</fullName>
    </submittedName>
</protein>
<proteinExistence type="predicted"/>
<feature type="region of interest" description="Disordered" evidence="1">
    <location>
        <begin position="1"/>
        <end position="20"/>
    </location>
</feature>
<feature type="compositionally biased region" description="Basic residues" evidence="1">
    <location>
        <begin position="140"/>
        <end position="161"/>
    </location>
</feature>
<feature type="compositionally biased region" description="Basic residues" evidence="1">
    <location>
        <begin position="558"/>
        <end position="578"/>
    </location>
</feature>
<name>A0A6J4TXA6_9ACTN</name>
<feature type="compositionally biased region" description="Low complexity" evidence="1">
    <location>
        <begin position="406"/>
        <end position="423"/>
    </location>
</feature>
<evidence type="ECO:0000313" key="2">
    <source>
        <dbReference type="EMBL" id="CAA9534751.1"/>
    </source>
</evidence>
<feature type="region of interest" description="Disordered" evidence="1">
    <location>
        <begin position="65"/>
        <end position="239"/>
    </location>
</feature>
<reference evidence="2" key="1">
    <citation type="submission" date="2020-02" db="EMBL/GenBank/DDBJ databases">
        <authorList>
            <person name="Meier V. D."/>
        </authorList>
    </citation>
    <scope>NUCLEOTIDE SEQUENCE</scope>
    <source>
        <strain evidence="2">AVDCRST_MAG85</strain>
    </source>
</reference>
<evidence type="ECO:0000256" key="1">
    <source>
        <dbReference type="SAM" id="MobiDB-lite"/>
    </source>
</evidence>
<feature type="compositionally biased region" description="Basic and acidic residues" evidence="1">
    <location>
        <begin position="681"/>
        <end position="715"/>
    </location>
</feature>
<feature type="compositionally biased region" description="Low complexity" evidence="1">
    <location>
        <begin position="162"/>
        <end position="177"/>
    </location>
</feature>
<feature type="compositionally biased region" description="Basic residues" evidence="1">
    <location>
        <begin position="331"/>
        <end position="359"/>
    </location>
</feature>
<accession>A0A6J4TXA6</accession>
<feature type="compositionally biased region" description="Low complexity" evidence="1">
    <location>
        <begin position="109"/>
        <end position="122"/>
    </location>
</feature>
<feature type="region of interest" description="Disordered" evidence="1">
    <location>
        <begin position="327"/>
        <end position="715"/>
    </location>
</feature>